<dbReference type="Gene3D" id="2.30.110.10">
    <property type="entry name" value="Electron Transport, Fmn-binding Protein, Chain A"/>
    <property type="match status" value="1"/>
</dbReference>
<dbReference type="InterPro" id="IPR012349">
    <property type="entry name" value="Split_barrel_FMN-bd"/>
</dbReference>
<dbReference type="STRING" id="912594.AWC12_19960"/>
<organism evidence="1 2">
    <name type="scientific">Mycolicibacterium iranicum</name>
    <name type="common">Mycobacterium iranicum</name>
    <dbReference type="NCBI Taxonomy" id="912594"/>
    <lineage>
        <taxon>Bacteria</taxon>
        <taxon>Bacillati</taxon>
        <taxon>Actinomycetota</taxon>
        <taxon>Actinomycetes</taxon>
        <taxon>Mycobacteriales</taxon>
        <taxon>Mycobacteriaceae</taxon>
        <taxon>Mycolicibacterium</taxon>
    </lineage>
</organism>
<protein>
    <submittedName>
        <fullName evidence="1">Pyridoxamine 5'-phosphate oxidase</fullName>
    </submittedName>
</protein>
<evidence type="ECO:0000313" key="1">
    <source>
        <dbReference type="EMBL" id="OAN39071.1"/>
    </source>
</evidence>
<evidence type="ECO:0000313" key="2">
    <source>
        <dbReference type="Proteomes" id="UP000078396"/>
    </source>
</evidence>
<comment type="caution">
    <text evidence="1">The sequence shown here is derived from an EMBL/GenBank/DDBJ whole genome shotgun (WGS) entry which is preliminary data.</text>
</comment>
<reference evidence="1 2" key="1">
    <citation type="submission" date="2016-04" db="EMBL/GenBank/DDBJ databases">
        <title>Draft Genome Sequences of Staphylococcus capitis Strain H36, S. capitis Strain H65, S. cohnii Strain H62, S. hominis Strain H69, Mycobacterium iranicum Strain H39, Plantibacter sp. Strain H53, Pseudomonas oryzihabitans Strain H72, and Microbacterium sp. Strain H83, isolated from residential settings.</title>
        <authorList>
            <person name="Lymperopoulou D."/>
            <person name="Adams R.I."/>
            <person name="Lindow S."/>
            <person name="Coil D.A."/>
            <person name="Jospin G."/>
            <person name="Eisen J.A."/>
        </authorList>
    </citation>
    <scope>NUCLEOTIDE SEQUENCE [LARGE SCALE GENOMIC DNA]</scope>
    <source>
        <strain evidence="1 2">H39</strain>
    </source>
</reference>
<gene>
    <name evidence="1" type="ORF">A4X20_18580</name>
</gene>
<dbReference type="OrthoDB" id="7062584at2"/>
<dbReference type="SUPFAM" id="SSF50475">
    <property type="entry name" value="FMN-binding split barrel"/>
    <property type="match status" value="1"/>
</dbReference>
<dbReference type="AlphaFoldDB" id="A0A178LWZ4"/>
<dbReference type="InterPro" id="IPR024747">
    <property type="entry name" value="Pyridox_Oxase-rel"/>
</dbReference>
<sequence length="147" mass="16069">MDATTASGAPVTELTENESWGLLGSVSLGRLVTTVNGWTEIFPVNFVVQNRTLLFRTAEGTKLLTAALNEYVVFEADDHNVAEGWSVIVRGKAKLLATANEIAEARRAGLYPWVATQKERFVRITPQSMTGRRFVFGPEPDVIGLSS</sequence>
<dbReference type="RefSeq" id="WP_064281442.1">
    <property type="nucleotide sequence ID" value="NZ_LWCS01000019.1"/>
</dbReference>
<dbReference type="Pfam" id="PF12900">
    <property type="entry name" value="Pyridox_ox_2"/>
    <property type="match status" value="1"/>
</dbReference>
<dbReference type="EMBL" id="LWCS01000019">
    <property type="protein sequence ID" value="OAN39071.1"/>
    <property type="molecule type" value="Genomic_DNA"/>
</dbReference>
<accession>A0A178LWZ4</accession>
<dbReference type="Proteomes" id="UP000078396">
    <property type="component" value="Unassembled WGS sequence"/>
</dbReference>
<name>A0A178LWZ4_MYCIR</name>
<proteinExistence type="predicted"/>
<dbReference type="eggNOG" id="COG3467">
    <property type="taxonomic scope" value="Bacteria"/>
</dbReference>